<name>A0A0J0XK41_9TREE</name>
<keyword evidence="2" id="KW-1133">Transmembrane helix</keyword>
<dbReference type="EMBL" id="KQ087218">
    <property type="protein sequence ID" value="KLT41463.1"/>
    <property type="molecule type" value="Genomic_DNA"/>
</dbReference>
<dbReference type="GeneID" id="28984146"/>
<feature type="region of interest" description="Disordered" evidence="1">
    <location>
        <begin position="710"/>
        <end position="730"/>
    </location>
</feature>
<keyword evidence="5" id="KW-1185">Reference proteome</keyword>
<dbReference type="InterPro" id="IPR000782">
    <property type="entry name" value="FAS1_domain"/>
</dbReference>
<dbReference type="Pfam" id="PF02469">
    <property type="entry name" value="Fasciclin"/>
    <property type="match status" value="4"/>
</dbReference>
<evidence type="ECO:0000256" key="2">
    <source>
        <dbReference type="SAM" id="Phobius"/>
    </source>
</evidence>
<evidence type="ECO:0000313" key="4">
    <source>
        <dbReference type="EMBL" id="KLT41463.1"/>
    </source>
</evidence>
<dbReference type="Proteomes" id="UP000053611">
    <property type="component" value="Unassembled WGS sequence"/>
</dbReference>
<keyword evidence="2" id="KW-0812">Transmembrane</keyword>
<dbReference type="GO" id="GO:0016236">
    <property type="term" value="P:macroautophagy"/>
    <property type="evidence" value="ECO:0007669"/>
    <property type="project" value="TreeGrafter"/>
</dbReference>
<dbReference type="InterPro" id="IPR050904">
    <property type="entry name" value="Adhesion/Biosynth-related"/>
</dbReference>
<protein>
    <submittedName>
        <fullName evidence="4">FAS1 domain-containing protein</fullName>
    </submittedName>
</protein>
<organism evidence="4 5">
    <name type="scientific">Cutaneotrichosporon oleaginosum</name>
    <dbReference type="NCBI Taxonomy" id="879819"/>
    <lineage>
        <taxon>Eukaryota</taxon>
        <taxon>Fungi</taxon>
        <taxon>Dikarya</taxon>
        <taxon>Basidiomycota</taxon>
        <taxon>Agaricomycotina</taxon>
        <taxon>Tremellomycetes</taxon>
        <taxon>Trichosporonales</taxon>
        <taxon>Trichosporonaceae</taxon>
        <taxon>Cutaneotrichosporon</taxon>
    </lineage>
</organism>
<feature type="domain" description="FAS1" evidence="3">
    <location>
        <begin position="409"/>
        <end position="597"/>
    </location>
</feature>
<dbReference type="PROSITE" id="PS50213">
    <property type="entry name" value="FAS1"/>
    <property type="match status" value="3"/>
</dbReference>
<evidence type="ECO:0000256" key="1">
    <source>
        <dbReference type="SAM" id="MobiDB-lite"/>
    </source>
</evidence>
<dbReference type="InterPro" id="IPR036378">
    <property type="entry name" value="FAS1_dom_sf"/>
</dbReference>
<keyword evidence="2" id="KW-0472">Membrane</keyword>
<dbReference type="OrthoDB" id="14252at2759"/>
<feature type="domain" description="FAS1" evidence="3">
    <location>
        <begin position="258"/>
        <end position="402"/>
    </location>
</feature>
<dbReference type="SMART" id="SM00554">
    <property type="entry name" value="FAS1"/>
    <property type="match status" value="4"/>
</dbReference>
<feature type="compositionally biased region" description="Basic and acidic residues" evidence="1">
    <location>
        <begin position="1034"/>
        <end position="1051"/>
    </location>
</feature>
<feature type="domain" description="FAS1" evidence="3">
    <location>
        <begin position="600"/>
        <end position="755"/>
    </location>
</feature>
<evidence type="ECO:0000313" key="5">
    <source>
        <dbReference type="Proteomes" id="UP000053611"/>
    </source>
</evidence>
<dbReference type="AlphaFoldDB" id="A0A0J0XK41"/>
<accession>A0A0J0XK41</accession>
<reference evidence="4 5" key="1">
    <citation type="submission" date="2015-03" db="EMBL/GenBank/DDBJ databases">
        <title>Genomics and transcriptomics of the oil-accumulating basidiomycete yeast T. oleaginosus allow insights into substrate utilization and the diverse evolutionary trajectories of mating systems in fungi.</title>
        <authorList>
            <consortium name="DOE Joint Genome Institute"/>
            <person name="Kourist R."/>
            <person name="Kracht O."/>
            <person name="Bracharz F."/>
            <person name="Lipzen A."/>
            <person name="Nolan M."/>
            <person name="Ohm R."/>
            <person name="Grigoriev I."/>
            <person name="Sun S."/>
            <person name="Heitman J."/>
            <person name="Bruck T."/>
            <person name="Nowrousian M."/>
        </authorList>
    </citation>
    <scope>NUCLEOTIDE SEQUENCE [LARGE SCALE GENOMIC DNA]</scope>
    <source>
        <strain evidence="4 5">IBC0246</strain>
    </source>
</reference>
<dbReference type="PANTHER" id="PTHR10900:SF77">
    <property type="entry name" value="FI19380P1"/>
    <property type="match status" value="1"/>
</dbReference>
<gene>
    <name evidence="4" type="ORF">CC85DRAFT_286502</name>
</gene>
<dbReference type="GO" id="GO:0000329">
    <property type="term" value="C:fungal-type vacuole membrane"/>
    <property type="evidence" value="ECO:0007669"/>
    <property type="project" value="TreeGrafter"/>
</dbReference>
<feature type="transmembrane region" description="Helical" evidence="2">
    <location>
        <begin position="998"/>
        <end position="1024"/>
    </location>
</feature>
<evidence type="ECO:0000259" key="3">
    <source>
        <dbReference type="PROSITE" id="PS50213"/>
    </source>
</evidence>
<proteinExistence type="predicted"/>
<dbReference type="STRING" id="879819.A0A0J0XK41"/>
<feature type="region of interest" description="Disordered" evidence="1">
    <location>
        <begin position="1034"/>
        <end position="1060"/>
    </location>
</feature>
<dbReference type="PANTHER" id="PTHR10900">
    <property type="entry name" value="PERIOSTIN-RELATED"/>
    <property type="match status" value="1"/>
</dbReference>
<dbReference type="Gene3D" id="2.30.180.10">
    <property type="entry name" value="FAS1 domain"/>
    <property type="match status" value="5"/>
</dbReference>
<dbReference type="SUPFAM" id="SSF82153">
    <property type="entry name" value="FAS1 domain"/>
    <property type="match status" value="5"/>
</dbReference>
<sequence length="1060" mass="115593">MESYSETLMSALTASSKHGTFVHLLQRAKLVPMLSRLNGTIFAPTDEAWQAWEEAHKPDTAGRVHGWLGPSGLSEWLLSDIDAEAALARRLAAAGENREQVQAEADNQNWAMRQHMLYHILNYTLTEEDWAPREESNITIETSLLFPMGRAPTPSPIPEPGTPWTPAHGHGLLGDHGQRLRLAMPGSAEGGERGLVGFDHFGANGAAVWDGSGWDKEPNNTHIRAEAEDKDKDKQKERGVRWVRNGVVVGVDGVLTPPLSLLDTLRNTPQLAYLAQLIDVPQEMPLPLPPSLDEAKHVTLFAASEDAFTAAFDDLERGYLQGMFGVEGLSRVLAPGTILQLDEKHPVGWSDAWGKKGSNVTSASDTLEVVGKHGSLSVNGTQVEVVDIFTANGVIHIVPRVILPEGFELLNSAEKVLLSRNATRFVSLMRSANLSARYIGEAGGKAKRDYTILAPTDDAIDYMGYLGSQGVLPLELSTLLPQSVARTLGVATDDTRTSTPRPPVDDTSPLAQLLRYHILAGSYDPDDIKDGMLIPTELQTADLNGARQPIQAEVSERRKPDSKWDVGEGEIAFGGANVVGQPVKSGDTVIYFMSEILAPPLDTLQTAVGDLQLSTYIAAVYAAGLERSVKRNPATTYFIPRNKAFNNLGLAMKYLLLPEGRDELRKVLRYHAVEQLIYTPDIEVGLSVLKTTEGGNLLLDRSDSNNFTLRSPSKWPKHDSGSASLPSNGDLRPAVMRAHNALTETGVIHIIDSVVLPSDINLSIAKLIRGSKQHTMPELLVKAGFGWILEGREPTDEEVAHLGLPEDFRILGKNGKGEDDDSHPDDLALPAYTVLVPTDKAFSRVNMTYYLSDPEALKRLLKLHIIPSDLGASLPKASSEHAPRYPPADNTPLALEDDIVYPTLLVFDSAYGELGFRAQGDDDFLVGVRNARGGSSDRPARTGAAGRASVRWKASKSSAVSILESTEPPLWRGGMTLGGGVIVIDTVLEPYAPGWFTLWGWLALTIVGAVAVMSLAGVSVWWWWSTTKKKQEGYERVATAEEEARQEEENRHWRRMSRGG</sequence>
<dbReference type="GO" id="GO:0005615">
    <property type="term" value="C:extracellular space"/>
    <property type="evidence" value="ECO:0007669"/>
    <property type="project" value="TreeGrafter"/>
</dbReference>